<dbReference type="OrthoDB" id="10579587at2759"/>
<proteinExistence type="predicted"/>
<dbReference type="AlphaFoldDB" id="A0A0R3SHM5"/>
<feature type="signal peptide" evidence="1">
    <location>
        <begin position="1"/>
        <end position="20"/>
    </location>
</feature>
<protein>
    <submittedName>
        <fullName evidence="4">Antigen B</fullName>
    </submittedName>
</protein>
<evidence type="ECO:0000256" key="1">
    <source>
        <dbReference type="SAM" id="SignalP"/>
    </source>
</evidence>
<dbReference type="Proteomes" id="UP000274504">
    <property type="component" value="Unassembled WGS sequence"/>
</dbReference>
<evidence type="ECO:0000313" key="3">
    <source>
        <dbReference type="Proteomes" id="UP000274504"/>
    </source>
</evidence>
<organism evidence="4">
    <name type="scientific">Hymenolepis diminuta</name>
    <name type="common">Rat tapeworm</name>
    <dbReference type="NCBI Taxonomy" id="6216"/>
    <lineage>
        <taxon>Eukaryota</taxon>
        <taxon>Metazoa</taxon>
        <taxon>Spiralia</taxon>
        <taxon>Lophotrochozoa</taxon>
        <taxon>Platyhelminthes</taxon>
        <taxon>Cestoda</taxon>
        <taxon>Eucestoda</taxon>
        <taxon>Cyclophyllidea</taxon>
        <taxon>Hymenolepididae</taxon>
        <taxon>Hymenolepis</taxon>
    </lineage>
</organism>
<name>A0A0R3SHM5_HYMDI</name>
<keyword evidence="1" id="KW-0732">Signal</keyword>
<feature type="chain" id="PRO_5043131282" evidence="1">
    <location>
        <begin position="21"/>
        <end position="184"/>
    </location>
</feature>
<dbReference type="EMBL" id="UYSG01001699">
    <property type="protein sequence ID" value="VDL49331.1"/>
    <property type="molecule type" value="Genomic_DNA"/>
</dbReference>
<evidence type="ECO:0000313" key="2">
    <source>
        <dbReference type="EMBL" id="VDL49331.1"/>
    </source>
</evidence>
<reference evidence="4" key="1">
    <citation type="submission" date="2017-02" db="UniProtKB">
        <authorList>
            <consortium name="WormBaseParasite"/>
        </authorList>
    </citation>
    <scope>IDENTIFICATION</scope>
</reference>
<dbReference type="InterPro" id="IPR008860">
    <property type="entry name" value="Taeniidae_ag"/>
</dbReference>
<accession>A0A0R3SHM5</accession>
<reference evidence="2 3" key="2">
    <citation type="submission" date="2018-11" db="EMBL/GenBank/DDBJ databases">
        <authorList>
            <consortium name="Pathogen Informatics"/>
        </authorList>
    </citation>
    <scope>NUCLEOTIDE SEQUENCE [LARGE SCALE GENOMIC DNA]</scope>
</reference>
<sequence>MKASIFITLSLLALVAIAQAREEEYAPRKAVIKGIANIQHFFNTQPEGRMLKEIGFKIKELFTIIKMKAHKKRYKIIQNFAFDAAETRTEALATLAFRSMKVNFLIVLTVLALLAVAHAQDDDEDNMPAKKVMKTFACIRKFINEDPAGQTVKDISMKLKELCVQMRMKIREGLKEYLKTLIEE</sequence>
<evidence type="ECO:0000313" key="4">
    <source>
        <dbReference type="WBParaSite" id="HDID_0000444001-mRNA-1"/>
    </source>
</evidence>
<dbReference type="WBParaSite" id="HDID_0000444001-mRNA-1">
    <property type="protein sequence ID" value="HDID_0000444001-mRNA-1"/>
    <property type="gene ID" value="HDID_0000444001"/>
</dbReference>
<gene>
    <name evidence="2" type="ORF">HDID_LOCUS4438</name>
</gene>
<dbReference type="Pfam" id="PF05596">
    <property type="entry name" value="Taeniidae_ag"/>
    <property type="match status" value="1"/>
</dbReference>